<accession>A0A0L0CVN8</accession>
<name>A0A0L0CVN8_PLAFA</name>
<dbReference type="Proteomes" id="UP000054566">
    <property type="component" value="Unassembled WGS sequence"/>
</dbReference>
<protein>
    <submittedName>
        <fullName evidence="2">Asparagine-rich protein</fullName>
    </submittedName>
</protein>
<reference evidence="3" key="1">
    <citation type="submission" date="2015-07" db="EMBL/GenBank/DDBJ databases">
        <title>Annotation of Plasmodium falciparum RAJ116.</title>
        <authorList>
            <consortium name="The Broad Institute Genome Sequencing Platform"/>
            <person name="Volkman S.K."/>
            <person name="Neafsey D.E."/>
            <person name="Dash A.P."/>
            <person name="Chitnis C.E."/>
            <person name="Hartl D.L."/>
            <person name="Young S.K."/>
            <person name="Zeng Q."/>
            <person name="Koehrsen M."/>
            <person name="Alvarado L."/>
            <person name="Berlin A."/>
            <person name="Borenstein D."/>
            <person name="Chapman S.B."/>
            <person name="Chen Z."/>
            <person name="Engels R."/>
            <person name="Freedman E."/>
            <person name="Gellesch M."/>
            <person name="Goldberg J."/>
            <person name="Griggs A."/>
            <person name="Gujja S."/>
            <person name="Heilman E.R."/>
            <person name="Heiman D.I."/>
            <person name="Howarth C."/>
            <person name="Jen D."/>
            <person name="Larson L."/>
            <person name="Mehta T."/>
            <person name="Neiman D."/>
            <person name="Park D."/>
            <person name="Pearson M."/>
            <person name="Roberts A."/>
            <person name="Saif S."/>
            <person name="Shea T."/>
            <person name="Shenoy N."/>
            <person name="Sisk P."/>
            <person name="Stolte C."/>
            <person name="Sykes S."/>
            <person name="Walk T."/>
            <person name="White J."/>
            <person name="Yandava C."/>
            <person name="Haas B."/>
            <person name="Henn M.R."/>
            <person name="Nusbaum C."/>
            <person name="Birren B."/>
        </authorList>
    </citation>
    <scope>NUCLEOTIDE SEQUENCE [LARGE SCALE GENOMIC DNA]</scope>
    <source>
        <strain evidence="3">RAJ116</strain>
    </source>
</reference>
<evidence type="ECO:0000313" key="2">
    <source>
        <dbReference type="EMBL" id="KNC36515.1"/>
    </source>
</evidence>
<proteinExistence type="predicted"/>
<dbReference type="PANTHER" id="PTHR34403">
    <property type="entry name" value="TOL-PAL SYSTEM PROTEIN TOLA"/>
    <property type="match status" value="1"/>
</dbReference>
<evidence type="ECO:0000313" key="3">
    <source>
        <dbReference type="Proteomes" id="UP000054566"/>
    </source>
</evidence>
<evidence type="ECO:0000256" key="1">
    <source>
        <dbReference type="SAM" id="MobiDB-lite"/>
    </source>
</evidence>
<dbReference type="AlphaFoldDB" id="A0A0L0CVN8"/>
<dbReference type="InterPro" id="IPR050972">
    <property type="entry name" value="SDr-like"/>
</dbReference>
<feature type="region of interest" description="Disordered" evidence="1">
    <location>
        <begin position="7"/>
        <end position="26"/>
    </location>
</feature>
<dbReference type="PANTHER" id="PTHR34403:SF14">
    <property type="entry name" value="OS05G0225800 PROTEIN"/>
    <property type="match status" value="1"/>
</dbReference>
<dbReference type="EMBL" id="GG664161">
    <property type="protein sequence ID" value="KNC36515.1"/>
    <property type="molecule type" value="Genomic_DNA"/>
</dbReference>
<organism evidence="2 3">
    <name type="scientific">Plasmodium falciparum RAJ116</name>
    <dbReference type="NCBI Taxonomy" id="580058"/>
    <lineage>
        <taxon>Eukaryota</taxon>
        <taxon>Sar</taxon>
        <taxon>Alveolata</taxon>
        <taxon>Apicomplexa</taxon>
        <taxon>Aconoidasida</taxon>
        <taxon>Haemosporida</taxon>
        <taxon>Plasmodiidae</taxon>
        <taxon>Plasmodium</taxon>
        <taxon>Plasmodium (Laverania)</taxon>
    </lineage>
</organism>
<reference evidence="3" key="2">
    <citation type="submission" date="2015-07" db="EMBL/GenBank/DDBJ databases">
        <title>The genome sequence of Plasmodium falciparum RAJ116.</title>
        <authorList>
            <consortium name="The Broad Institute Genome Sequencing Platform"/>
            <person name="Volkman S.K."/>
            <person name="Neafsey D.E."/>
            <person name="Dash A.P."/>
            <person name="Chitnis C.E."/>
            <person name="Hartl D.L."/>
            <person name="Young S.K."/>
            <person name="Kodira C.D."/>
            <person name="Zeng Q."/>
            <person name="Koehrsen M."/>
            <person name="Godfrey P."/>
            <person name="Alvarado L."/>
            <person name="Berlin A."/>
            <person name="Borenstein D."/>
            <person name="Chen Z."/>
            <person name="Engels R."/>
            <person name="Freedman E."/>
            <person name="Gellesch M."/>
            <person name="Goldberg J."/>
            <person name="Griggs A."/>
            <person name="Gujja S."/>
            <person name="Heiman D."/>
            <person name="Hepburn T."/>
            <person name="Howarth C."/>
            <person name="Jen D."/>
            <person name="Larson L."/>
            <person name="Lewis B."/>
            <person name="Mehta T."/>
            <person name="Park D."/>
            <person name="Pearson M."/>
            <person name="Roberts A."/>
            <person name="Saif S."/>
            <person name="Shea T."/>
            <person name="Shenoy N."/>
            <person name="Sisk P."/>
            <person name="Stolte C."/>
            <person name="Sykes S."/>
            <person name="Walk T."/>
            <person name="White J."/>
            <person name="Yandava C."/>
            <person name="Wirth D.F."/>
            <person name="Nusbaum C."/>
            <person name="Birren B."/>
        </authorList>
    </citation>
    <scope>NUCLEOTIDE SEQUENCE [LARGE SCALE GENOMIC DNA]</scope>
    <source>
        <strain evidence="3">RAJ116</strain>
    </source>
</reference>
<gene>
    <name evidence="2" type="ORF">PFLG_01719</name>
</gene>
<sequence>MVCVLPAGRGRTGHVEHNNNNMDGTNNSNMNYSNNEGSNIAPNIYLNKNSGYENCYEINENSDKVTIGSYNNEDNKFNMNKMHVIKNEMDGNANDNKIENEDVNIPICGSSKSPLNIQNNNIEINHMRDNFLSNDIMNTIPYSPPTKKIKIEKRMMMKNIMHPNVIKNMDENNMDMDKMSANNIDMNKMSVNNIDMNKMCATNVDINKMSVNNIDINKMCGNNIDINKMSQYDWINMNQVQYSYDINNKNPK</sequence>